<evidence type="ECO:0000256" key="5">
    <source>
        <dbReference type="ARBA" id="ARBA00023136"/>
    </source>
</evidence>
<evidence type="ECO:0000256" key="6">
    <source>
        <dbReference type="SAM" id="Phobius"/>
    </source>
</evidence>
<accession>A0A8J8SWK6</accession>
<dbReference type="SUPFAM" id="SSF49562">
    <property type="entry name" value="C2 domain (Calcium/lipid-binding domain, CaLB)"/>
    <property type="match status" value="2"/>
</dbReference>
<dbReference type="PANTHER" id="PTHR12546:SF33">
    <property type="entry name" value="SPERM VESICLE FUSION PROTEIN FER-1"/>
    <property type="match status" value="1"/>
</dbReference>
<dbReference type="SMART" id="SM00239">
    <property type="entry name" value="C2"/>
    <property type="match status" value="2"/>
</dbReference>
<dbReference type="Proteomes" id="UP000785679">
    <property type="component" value="Unassembled WGS sequence"/>
</dbReference>
<dbReference type="PANTHER" id="PTHR12546">
    <property type="entry name" value="FER-1-LIKE"/>
    <property type="match status" value="1"/>
</dbReference>
<dbReference type="Gene3D" id="2.60.40.150">
    <property type="entry name" value="C2 domain"/>
    <property type="match status" value="2"/>
</dbReference>
<evidence type="ECO:0000259" key="7">
    <source>
        <dbReference type="PROSITE" id="PS50004"/>
    </source>
</evidence>
<keyword evidence="2 6" id="KW-0812">Transmembrane</keyword>
<dbReference type="PROSITE" id="PS50004">
    <property type="entry name" value="C2"/>
    <property type="match status" value="2"/>
</dbReference>
<dbReference type="GO" id="GO:0016020">
    <property type="term" value="C:membrane"/>
    <property type="evidence" value="ECO:0007669"/>
    <property type="project" value="UniProtKB-SubCell"/>
</dbReference>
<evidence type="ECO:0000256" key="1">
    <source>
        <dbReference type="ARBA" id="ARBA00004167"/>
    </source>
</evidence>
<keyword evidence="3" id="KW-0677">Repeat</keyword>
<dbReference type="AlphaFoldDB" id="A0A8J8SWK6"/>
<evidence type="ECO:0000256" key="4">
    <source>
        <dbReference type="ARBA" id="ARBA00022989"/>
    </source>
</evidence>
<comment type="subcellular location">
    <subcellularLocation>
        <location evidence="1">Membrane</location>
        <topology evidence="1">Single-pass membrane protein</topology>
    </subcellularLocation>
</comment>
<evidence type="ECO:0000313" key="9">
    <source>
        <dbReference type="Proteomes" id="UP000785679"/>
    </source>
</evidence>
<feature type="transmembrane region" description="Helical" evidence="6">
    <location>
        <begin position="432"/>
        <end position="455"/>
    </location>
</feature>
<dbReference type="InterPro" id="IPR000008">
    <property type="entry name" value="C2_dom"/>
</dbReference>
<dbReference type="GO" id="GO:0007009">
    <property type="term" value="P:plasma membrane organization"/>
    <property type="evidence" value="ECO:0007669"/>
    <property type="project" value="TreeGrafter"/>
</dbReference>
<dbReference type="EMBL" id="RRYP01020264">
    <property type="protein sequence ID" value="TNV72978.1"/>
    <property type="molecule type" value="Genomic_DNA"/>
</dbReference>
<proteinExistence type="predicted"/>
<evidence type="ECO:0000313" key="8">
    <source>
        <dbReference type="EMBL" id="TNV72978.1"/>
    </source>
</evidence>
<dbReference type="InterPro" id="IPR037724">
    <property type="entry name" value="C2E_Ferlin"/>
</dbReference>
<protein>
    <recommendedName>
        <fullName evidence="7">C2 domain-containing protein</fullName>
    </recommendedName>
</protein>
<feature type="domain" description="C2" evidence="7">
    <location>
        <begin position="37"/>
        <end position="160"/>
    </location>
</feature>
<keyword evidence="5 6" id="KW-0472">Membrane</keyword>
<gene>
    <name evidence="8" type="ORF">FGO68_gene9310</name>
</gene>
<dbReference type="CDD" id="cd04037">
    <property type="entry name" value="C2E_Ferlin"/>
    <property type="match status" value="1"/>
</dbReference>
<dbReference type="OrthoDB" id="270970at2759"/>
<dbReference type="InterPro" id="IPR037721">
    <property type="entry name" value="Ferlin"/>
</dbReference>
<reference evidence="8" key="1">
    <citation type="submission" date="2019-06" db="EMBL/GenBank/DDBJ databases">
        <authorList>
            <person name="Zheng W."/>
        </authorList>
    </citation>
    <scope>NUCLEOTIDE SEQUENCE</scope>
    <source>
        <strain evidence="8">QDHG01</strain>
    </source>
</reference>
<feature type="domain" description="C2" evidence="7">
    <location>
        <begin position="197"/>
        <end position="325"/>
    </location>
</feature>
<keyword evidence="4 6" id="KW-1133">Transmembrane helix</keyword>
<dbReference type="Pfam" id="PF00168">
    <property type="entry name" value="C2"/>
    <property type="match status" value="2"/>
</dbReference>
<organism evidence="8 9">
    <name type="scientific">Halteria grandinella</name>
    <dbReference type="NCBI Taxonomy" id="5974"/>
    <lineage>
        <taxon>Eukaryota</taxon>
        <taxon>Sar</taxon>
        <taxon>Alveolata</taxon>
        <taxon>Ciliophora</taxon>
        <taxon>Intramacronucleata</taxon>
        <taxon>Spirotrichea</taxon>
        <taxon>Stichotrichia</taxon>
        <taxon>Sporadotrichida</taxon>
        <taxon>Halteriidae</taxon>
        <taxon>Halteria</taxon>
    </lineage>
</organism>
<dbReference type="InterPro" id="IPR035892">
    <property type="entry name" value="C2_domain_sf"/>
</dbReference>
<sequence length="460" mass="53267">MSIDVWKGQTRGKASMFSKTVENTFLRTCKFKNLVKIKNKSNLKTEVDSDIREFITPKNLVVRLYILKGKSLTPKDINTSDPYLILRLGDQTVEDKSSLRLKTNNPAFFTSYDIATTLPGPSTLTIEVWDDDGFLKPDLIGLTKIDLEDRYFSKEWREKYNDKKPIEERTLFVPKSAAPQGVLQCWVEILDPKEAQRIPRIDISPPPKEEFEVRVIVWGTRDVKIKDELEGCNDLYLRGMLDRKELETDTHWRCRTKGSFNWRWKFPMTLPLDPDEDFGKDLLTIQMWDRDIVGANEMIGEYKMYLNDQTFPMLSKVYKRKERVVLRKVDTKSKKLLDRFWISFTHPDQVDTENNYLPQGYAEISIEIVPKKLSDSQENGLGRDAPNQYPVLPEPTGRFQFDIFSPWKMLNEIFGPQLVRKAVCIICCVLCLAFTLSWGFFFVGDIIGAIIGGLVTRVAN</sequence>
<evidence type="ECO:0000256" key="2">
    <source>
        <dbReference type="ARBA" id="ARBA00022692"/>
    </source>
</evidence>
<evidence type="ECO:0000256" key="3">
    <source>
        <dbReference type="ARBA" id="ARBA00022737"/>
    </source>
</evidence>
<name>A0A8J8SWK6_HALGN</name>
<keyword evidence="9" id="KW-1185">Reference proteome</keyword>
<comment type="caution">
    <text evidence="8">The sequence shown here is derived from an EMBL/GenBank/DDBJ whole genome shotgun (WGS) entry which is preliminary data.</text>
</comment>